<feature type="region of interest" description="Disordered" evidence="17">
    <location>
        <begin position="675"/>
        <end position="699"/>
    </location>
</feature>
<feature type="binding site" evidence="15">
    <location>
        <position position="570"/>
    </location>
    <ligand>
        <name>Zn(2+)</name>
        <dbReference type="ChEBI" id="CHEBI:29105"/>
        <note>catalytic</note>
    </ligand>
</feature>
<keyword evidence="8 15" id="KW-0378">Hydrolase</keyword>
<keyword evidence="11 15" id="KW-1133">Transmembrane helix</keyword>
<comment type="cofactor">
    <cofactor evidence="15">
        <name>Zn(2+)</name>
        <dbReference type="ChEBI" id="CHEBI:29105"/>
    </cofactor>
    <text evidence="15">Binds 1 zinc ion per subunit.</text>
</comment>
<comment type="similarity">
    <text evidence="14 15">In the central section; belongs to the AAA ATPase family.</text>
</comment>
<evidence type="ECO:0000256" key="3">
    <source>
        <dbReference type="ARBA" id="ARBA00022475"/>
    </source>
</evidence>
<evidence type="ECO:0000256" key="5">
    <source>
        <dbReference type="ARBA" id="ARBA00022692"/>
    </source>
</evidence>
<dbReference type="EC" id="3.4.24.-" evidence="15"/>
<keyword evidence="7 15" id="KW-0547">Nucleotide-binding</keyword>
<dbReference type="InterPro" id="IPR005936">
    <property type="entry name" value="FtsH"/>
</dbReference>
<keyword evidence="10 15" id="KW-0067">ATP-binding</keyword>
<dbReference type="Pfam" id="PF00004">
    <property type="entry name" value="AAA"/>
    <property type="match status" value="1"/>
</dbReference>
<comment type="caution">
    <text evidence="19">The sequence shown here is derived from an EMBL/GenBank/DDBJ whole genome shotgun (WGS) entry which is preliminary data.</text>
</comment>
<dbReference type="InterPro" id="IPR011546">
    <property type="entry name" value="Pept_M41_FtsH_extracell"/>
</dbReference>
<comment type="subunit">
    <text evidence="15">Homohexamer.</text>
</comment>
<evidence type="ECO:0000256" key="4">
    <source>
        <dbReference type="ARBA" id="ARBA00022670"/>
    </source>
</evidence>
<dbReference type="PANTHER" id="PTHR23076:SF97">
    <property type="entry name" value="ATP-DEPENDENT ZINC METALLOPROTEASE YME1L1"/>
    <property type="match status" value="1"/>
</dbReference>
<dbReference type="Gene3D" id="1.20.58.760">
    <property type="entry name" value="Peptidase M41"/>
    <property type="match status" value="1"/>
</dbReference>
<dbReference type="Pfam" id="PF17862">
    <property type="entry name" value="AAA_lid_3"/>
    <property type="match status" value="1"/>
</dbReference>
<dbReference type="GO" id="GO:0004222">
    <property type="term" value="F:metalloendopeptidase activity"/>
    <property type="evidence" value="ECO:0007669"/>
    <property type="project" value="InterPro"/>
</dbReference>
<dbReference type="InterPro" id="IPR041569">
    <property type="entry name" value="AAA_lid_3"/>
</dbReference>
<evidence type="ECO:0000256" key="17">
    <source>
        <dbReference type="SAM" id="MobiDB-lite"/>
    </source>
</evidence>
<keyword evidence="4 15" id="KW-0645">Protease</keyword>
<feature type="binding site" evidence="15">
    <location>
        <position position="498"/>
    </location>
    <ligand>
        <name>Zn(2+)</name>
        <dbReference type="ChEBI" id="CHEBI:29105"/>
        <note>catalytic</note>
    </ligand>
</feature>
<dbReference type="SUPFAM" id="SSF52540">
    <property type="entry name" value="P-loop containing nucleoside triphosphate hydrolases"/>
    <property type="match status" value="1"/>
</dbReference>
<name>A0A919MKP7_9ACTN</name>
<comment type="similarity">
    <text evidence="2 15">In the C-terminal section; belongs to the peptidase M41 family.</text>
</comment>
<dbReference type="GO" id="GO:0006508">
    <property type="term" value="P:proteolysis"/>
    <property type="evidence" value="ECO:0007669"/>
    <property type="project" value="UniProtKB-KW"/>
</dbReference>
<evidence type="ECO:0000256" key="6">
    <source>
        <dbReference type="ARBA" id="ARBA00022723"/>
    </source>
</evidence>
<dbReference type="SMART" id="SM00382">
    <property type="entry name" value="AAA"/>
    <property type="match status" value="1"/>
</dbReference>
<keyword evidence="13 15" id="KW-0472">Membrane</keyword>
<evidence type="ECO:0000259" key="18">
    <source>
        <dbReference type="SMART" id="SM00382"/>
    </source>
</evidence>
<comment type="subcellular location">
    <subcellularLocation>
        <location evidence="15">Cell membrane</location>
        <topology evidence="15">Multi-pass membrane protein</topology>
        <orientation evidence="15">Cytoplasmic side</orientation>
    </subcellularLocation>
    <subcellularLocation>
        <location evidence="1">Membrane</location>
    </subcellularLocation>
</comment>
<keyword evidence="9 15" id="KW-0862">Zinc</keyword>
<organism evidence="19 20">
    <name type="scientific">Paractinoplanes ferrugineus</name>
    <dbReference type="NCBI Taxonomy" id="113564"/>
    <lineage>
        <taxon>Bacteria</taxon>
        <taxon>Bacillati</taxon>
        <taxon>Actinomycetota</taxon>
        <taxon>Actinomycetes</taxon>
        <taxon>Micromonosporales</taxon>
        <taxon>Micromonosporaceae</taxon>
        <taxon>Paractinoplanes</taxon>
    </lineage>
</organism>
<evidence type="ECO:0000256" key="9">
    <source>
        <dbReference type="ARBA" id="ARBA00022833"/>
    </source>
</evidence>
<dbReference type="CDD" id="cd19501">
    <property type="entry name" value="RecA-like_FtsH"/>
    <property type="match status" value="1"/>
</dbReference>
<comment type="similarity">
    <text evidence="16">Belongs to the AAA ATPase family.</text>
</comment>
<evidence type="ECO:0000256" key="7">
    <source>
        <dbReference type="ARBA" id="ARBA00022741"/>
    </source>
</evidence>
<dbReference type="InterPro" id="IPR003959">
    <property type="entry name" value="ATPase_AAA_core"/>
</dbReference>
<feature type="region of interest" description="Disordered" evidence="17">
    <location>
        <begin position="29"/>
        <end position="59"/>
    </location>
</feature>
<dbReference type="FunFam" id="3.40.50.300:FF:000001">
    <property type="entry name" value="ATP-dependent zinc metalloprotease FtsH"/>
    <property type="match status" value="1"/>
</dbReference>
<evidence type="ECO:0000256" key="1">
    <source>
        <dbReference type="ARBA" id="ARBA00004370"/>
    </source>
</evidence>
<evidence type="ECO:0000256" key="13">
    <source>
        <dbReference type="ARBA" id="ARBA00023136"/>
    </source>
</evidence>
<evidence type="ECO:0000256" key="14">
    <source>
        <dbReference type="ARBA" id="ARBA00061570"/>
    </source>
</evidence>
<accession>A0A919MKP7</accession>
<dbReference type="InterPro" id="IPR003960">
    <property type="entry name" value="ATPase_AAA_CS"/>
</dbReference>
<dbReference type="InterPro" id="IPR027417">
    <property type="entry name" value="P-loop_NTPase"/>
</dbReference>
<evidence type="ECO:0000256" key="15">
    <source>
        <dbReference type="HAMAP-Rule" id="MF_01458"/>
    </source>
</evidence>
<keyword evidence="20" id="KW-1185">Reference proteome</keyword>
<dbReference type="InterPro" id="IPR003593">
    <property type="entry name" value="AAA+_ATPase"/>
</dbReference>
<dbReference type="FunFam" id="1.10.8.60:FF:000001">
    <property type="entry name" value="ATP-dependent zinc metalloprotease FtsH"/>
    <property type="match status" value="1"/>
</dbReference>
<evidence type="ECO:0000256" key="8">
    <source>
        <dbReference type="ARBA" id="ARBA00022801"/>
    </source>
</evidence>
<keyword evidence="3 15" id="KW-1003">Cell membrane</keyword>
<dbReference type="InterPro" id="IPR037219">
    <property type="entry name" value="Peptidase_M41-like"/>
</dbReference>
<dbReference type="Proteomes" id="UP000598174">
    <property type="component" value="Unassembled WGS sequence"/>
</dbReference>
<dbReference type="PANTHER" id="PTHR23076">
    <property type="entry name" value="METALLOPROTEASE M41 FTSH"/>
    <property type="match status" value="1"/>
</dbReference>
<dbReference type="NCBIfam" id="TIGR01241">
    <property type="entry name" value="FtsH_fam"/>
    <property type="match status" value="1"/>
</dbReference>
<comment type="function">
    <text evidence="15">Acts as a processive, ATP-dependent zinc metallopeptidase for both cytoplasmic and membrane proteins. Plays a role in the quality control of integral membrane proteins.</text>
</comment>
<feature type="binding site" evidence="15">
    <location>
        <position position="494"/>
    </location>
    <ligand>
        <name>Zn(2+)</name>
        <dbReference type="ChEBI" id="CHEBI:29105"/>
        <note>catalytic</note>
    </ligand>
</feature>
<dbReference type="InterPro" id="IPR000642">
    <property type="entry name" value="Peptidase_M41"/>
</dbReference>
<evidence type="ECO:0000256" key="11">
    <source>
        <dbReference type="ARBA" id="ARBA00022989"/>
    </source>
</evidence>
<dbReference type="GO" id="GO:0030163">
    <property type="term" value="P:protein catabolic process"/>
    <property type="evidence" value="ECO:0007669"/>
    <property type="project" value="UniProtKB-UniRule"/>
</dbReference>
<evidence type="ECO:0000313" key="20">
    <source>
        <dbReference type="Proteomes" id="UP000598174"/>
    </source>
</evidence>
<protein>
    <recommendedName>
        <fullName evidence="15">ATP-dependent zinc metalloprotease FtsH</fullName>
        <ecNumber evidence="15">3.4.24.-</ecNumber>
    </recommendedName>
</protein>
<dbReference type="AlphaFoldDB" id="A0A919MKP7"/>
<dbReference type="Pfam" id="PF01434">
    <property type="entry name" value="Peptidase_M41"/>
    <property type="match status" value="1"/>
</dbReference>
<keyword evidence="5 15" id="KW-0812">Transmembrane</keyword>
<dbReference type="HAMAP" id="MF_01458">
    <property type="entry name" value="FtsH"/>
    <property type="match status" value="1"/>
</dbReference>
<evidence type="ECO:0000256" key="2">
    <source>
        <dbReference type="ARBA" id="ARBA00010044"/>
    </source>
</evidence>
<feature type="binding site" evidence="15">
    <location>
        <begin position="272"/>
        <end position="279"/>
    </location>
    <ligand>
        <name>ATP</name>
        <dbReference type="ChEBI" id="CHEBI:30616"/>
    </ligand>
</feature>
<dbReference type="Pfam" id="PF06480">
    <property type="entry name" value="FtsH_ext"/>
    <property type="match status" value="1"/>
</dbReference>
<dbReference type="FunFam" id="1.20.58.760:FF:000001">
    <property type="entry name" value="ATP-dependent zinc metalloprotease FtsH"/>
    <property type="match status" value="1"/>
</dbReference>
<dbReference type="GO" id="GO:0008270">
    <property type="term" value="F:zinc ion binding"/>
    <property type="evidence" value="ECO:0007669"/>
    <property type="project" value="UniProtKB-UniRule"/>
</dbReference>
<evidence type="ECO:0000256" key="16">
    <source>
        <dbReference type="RuleBase" id="RU003651"/>
    </source>
</evidence>
<keyword evidence="6 15" id="KW-0479">Metal-binding</keyword>
<sequence>MPPIGGGVPGDLRYALSFRAEPSATFALMPADAPKSPTRHPWRVEGAPPTAPEPDGSRKPRNNWLRFGWMLVVLLAINWIVSSFLLAPPERTSVSYTYFLTQVQSANVKEITSTGDTIEGEFTRKASYTPAGETKAEEVDRFTTQRPSFADDDLFAKLQAGNVPVNANSPDKSAPVWQQLLVGFGPTILLVGLLVWFSRRAAAGLGGGGLGGFGRSRAKLYQPEGGPRTTFADVAGIEEVEQEVTEIVDFLREPERYRKLGAQIPHGVLLSGPPGTGKTLLARAVAGEARVPFFSISASEFIEMIVGVGASRVRDLFDQAKKVAPAIIFIDELDAIGRARGGSQSLGGNDEREQTLNQILTEMDGFTGAEGVVVLAATNRSEVLDSALLRPGRFDRRVTVSPPDLAGRRAILEVHTRGVPVAPGVDLGALASSTPGMVGADLKNLVNEAALLAARRGHEQVRTPDFTDALEKIMLGTVRGIMLTPEEKERTAFHESGHALLGMLTPGADPVRKISIIPRGQALGVTFQSPSADRYGYSAKYLRGRIIGALGGRAAEEVVYGDMTTGAESDLDQVSNIARQMVGRWGMSDAIGPVTVLPPPGQESPLGLDGVAPATKELIDAEVRKIVDECYADALRLLRAHRPQLDQLAHRLLENETLDEGDAYAAAGIDRRTAPGAVARGETPGTVPAPGITAAPSPA</sequence>
<feature type="domain" description="AAA+ ATPase" evidence="18">
    <location>
        <begin position="264"/>
        <end position="404"/>
    </location>
</feature>
<feature type="transmembrane region" description="Helical" evidence="15">
    <location>
        <begin position="176"/>
        <end position="197"/>
    </location>
</feature>
<dbReference type="GO" id="GO:0005886">
    <property type="term" value="C:plasma membrane"/>
    <property type="evidence" value="ECO:0007669"/>
    <property type="project" value="UniProtKB-SubCell"/>
</dbReference>
<dbReference type="EMBL" id="BOMM01000028">
    <property type="protein sequence ID" value="GIE11402.1"/>
    <property type="molecule type" value="Genomic_DNA"/>
</dbReference>
<keyword evidence="12 15" id="KW-0482">Metalloprotease</keyword>
<dbReference type="SUPFAM" id="SSF140990">
    <property type="entry name" value="FtsH protease domain-like"/>
    <property type="match status" value="1"/>
</dbReference>
<evidence type="ECO:0000313" key="19">
    <source>
        <dbReference type="EMBL" id="GIE11402.1"/>
    </source>
</evidence>
<dbReference type="PROSITE" id="PS00674">
    <property type="entry name" value="AAA"/>
    <property type="match status" value="1"/>
</dbReference>
<evidence type="ECO:0000256" key="12">
    <source>
        <dbReference type="ARBA" id="ARBA00023049"/>
    </source>
</evidence>
<dbReference type="Gene3D" id="3.40.50.300">
    <property type="entry name" value="P-loop containing nucleotide triphosphate hydrolases"/>
    <property type="match status" value="1"/>
</dbReference>
<dbReference type="GO" id="GO:0005524">
    <property type="term" value="F:ATP binding"/>
    <property type="evidence" value="ECO:0007669"/>
    <property type="project" value="UniProtKB-UniRule"/>
</dbReference>
<feature type="active site" evidence="15">
    <location>
        <position position="495"/>
    </location>
</feature>
<dbReference type="Gene3D" id="1.10.8.60">
    <property type="match status" value="1"/>
</dbReference>
<proteinExistence type="inferred from homology"/>
<evidence type="ECO:0000256" key="10">
    <source>
        <dbReference type="ARBA" id="ARBA00022840"/>
    </source>
</evidence>
<gene>
    <name evidence="19" type="primary">ftsH_2</name>
    <name evidence="15" type="synonym">ftsH</name>
    <name evidence="19" type="ORF">Afe05nite_32420</name>
</gene>
<feature type="transmembrane region" description="Helical" evidence="15">
    <location>
        <begin position="67"/>
        <end position="87"/>
    </location>
</feature>
<dbReference type="Gene3D" id="3.30.720.210">
    <property type="match status" value="1"/>
</dbReference>
<dbReference type="GO" id="GO:0004176">
    <property type="term" value="F:ATP-dependent peptidase activity"/>
    <property type="evidence" value="ECO:0007669"/>
    <property type="project" value="InterPro"/>
</dbReference>
<dbReference type="GO" id="GO:0016887">
    <property type="term" value="F:ATP hydrolysis activity"/>
    <property type="evidence" value="ECO:0007669"/>
    <property type="project" value="UniProtKB-UniRule"/>
</dbReference>
<reference evidence="19" key="1">
    <citation type="submission" date="2021-01" db="EMBL/GenBank/DDBJ databases">
        <title>Whole genome shotgun sequence of Actinoplanes ferrugineus NBRC 15555.</title>
        <authorList>
            <person name="Komaki H."/>
            <person name="Tamura T."/>
        </authorList>
    </citation>
    <scope>NUCLEOTIDE SEQUENCE</scope>
    <source>
        <strain evidence="19">NBRC 15555</strain>
    </source>
</reference>